<keyword evidence="2" id="KW-1185">Reference proteome</keyword>
<dbReference type="EMBL" id="BSOP01000016">
    <property type="protein sequence ID" value="GLR50702.1"/>
    <property type="molecule type" value="Genomic_DNA"/>
</dbReference>
<sequence>MFHEREIRQQQVPFKFLQNEEKRARFHSDVNTLISESEFTVIATVINKEKLNGRYRTPDNPYEMSLQFCLERLHRFLIEKGQAERTTYCIFERRGKKEDASIELEFRRICDGGNFKGIKINCLDIQFLDKAANSSGLQISDLIARPIGLAELRPNQPNRAYDIIQRKFRRSATGLVKGYGLKTFP</sequence>
<organism evidence="1 2">
    <name type="scientific">Shinella yambaruensis</name>
    <dbReference type="NCBI Taxonomy" id="415996"/>
    <lineage>
        <taxon>Bacteria</taxon>
        <taxon>Pseudomonadati</taxon>
        <taxon>Pseudomonadota</taxon>
        <taxon>Alphaproteobacteria</taxon>
        <taxon>Hyphomicrobiales</taxon>
        <taxon>Rhizobiaceae</taxon>
        <taxon>Shinella</taxon>
    </lineage>
</organism>
<dbReference type="Pfam" id="PF12686">
    <property type="entry name" value="DUF3800"/>
    <property type="match status" value="1"/>
</dbReference>
<protein>
    <recommendedName>
        <fullName evidence="3">DUF3800 domain-containing protein</fullName>
    </recommendedName>
</protein>
<evidence type="ECO:0000313" key="1">
    <source>
        <dbReference type="EMBL" id="GLR50702.1"/>
    </source>
</evidence>
<dbReference type="InterPro" id="IPR024524">
    <property type="entry name" value="DUF3800"/>
</dbReference>
<name>A0ABQ5ZFT6_9HYPH</name>
<proteinExistence type="predicted"/>
<comment type="caution">
    <text evidence="1">The sequence shown here is derived from an EMBL/GenBank/DDBJ whole genome shotgun (WGS) entry which is preliminary data.</text>
</comment>
<evidence type="ECO:0000313" key="2">
    <source>
        <dbReference type="Proteomes" id="UP001156702"/>
    </source>
</evidence>
<gene>
    <name evidence="1" type="ORF">GCM10007923_19100</name>
</gene>
<accession>A0ABQ5ZFT6</accession>
<reference evidence="2" key="1">
    <citation type="journal article" date="2019" name="Int. J. Syst. Evol. Microbiol.">
        <title>The Global Catalogue of Microorganisms (GCM) 10K type strain sequencing project: providing services to taxonomists for standard genome sequencing and annotation.</title>
        <authorList>
            <consortium name="The Broad Institute Genomics Platform"/>
            <consortium name="The Broad Institute Genome Sequencing Center for Infectious Disease"/>
            <person name="Wu L."/>
            <person name="Ma J."/>
        </authorList>
    </citation>
    <scope>NUCLEOTIDE SEQUENCE [LARGE SCALE GENOMIC DNA]</scope>
    <source>
        <strain evidence="2">NBRC 102122</strain>
    </source>
</reference>
<dbReference type="Proteomes" id="UP001156702">
    <property type="component" value="Unassembled WGS sequence"/>
</dbReference>
<evidence type="ECO:0008006" key="3">
    <source>
        <dbReference type="Google" id="ProtNLM"/>
    </source>
</evidence>